<keyword evidence="2 9" id="KW-0732">Signal</keyword>
<dbReference type="SUPFAM" id="SSF53474">
    <property type="entry name" value="alpha/beta-Hydrolases"/>
    <property type="match status" value="1"/>
</dbReference>
<dbReference type="FunFam" id="3.40.50.1820:FF:000021">
    <property type="entry name" value="Lipase"/>
    <property type="match status" value="1"/>
</dbReference>
<evidence type="ECO:0000256" key="6">
    <source>
        <dbReference type="ARBA" id="ARBA00023180"/>
    </source>
</evidence>
<dbReference type="InterPro" id="IPR000073">
    <property type="entry name" value="AB_hydrolase_1"/>
</dbReference>
<feature type="domain" description="AB hydrolase-1" evidence="10">
    <location>
        <begin position="83"/>
        <end position="370"/>
    </location>
</feature>
<keyword evidence="3 7" id="KW-0378">Hydrolase</keyword>
<dbReference type="PANTHER" id="PTHR11005">
    <property type="entry name" value="LYSOSOMAL ACID LIPASE-RELATED"/>
    <property type="match status" value="1"/>
</dbReference>
<evidence type="ECO:0000256" key="2">
    <source>
        <dbReference type="ARBA" id="ARBA00022729"/>
    </source>
</evidence>
<dbReference type="EMBL" id="GEEE01009270">
    <property type="protein sequence ID" value="JAP53955.1"/>
    <property type="molecule type" value="Transcribed_RNA"/>
</dbReference>
<comment type="similarity">
    <text evidence="1 7">Belongs to the AB hydrolase superfamily. Lipase family.</text>
</comment>
<accession>A0A0X3PPU0</accession>
<organism evidence="11">
    <name type="scientific">Schistocephalus solidus</name>
    <name type="common">Tapeworm</name>
    <dbReference type="NCBI Taxonomy" id="70667"/>
    <lineage>
        <taxon>Eukaryota</taxon>
        <taxon>Metazoa</taxon>
        <taxon>Spiralia</taxon>
        <taxon>Lophotrochozoa</taxon>
        <taxon>Platyhelminthes</taxon>
        <taxon>Cestoda</taxon>
        <taxon>Eucestoda</taxon>
        <taxon>Diphyllobothriidea</taxon>
        <taxon>Diphyllobothriidae</taxon>
        <taxon>Schistocephalus</taxon>
    </lineage>
</organism>
<keyword evidence="5" id="KW-0443">Lipid metabolism</keyword>
<keyword evidence="6" id="KW-0325">Glycoprotein</keyword>
<name>A0A0X3PPU0_SCHSO</name>
<proteinExistence type="inferred from homology"/>
<protein>
    <recommendedName>
        <fullName evidence="7">Lipase</fullName>
    </recommendedName>
</protein>
<evidence type="ECO:0000256" key="3">
    <source>
        <dbReference type="ARBA" id="ARBA00022801"/>
    </source>
</evidence>
<evidence type="ECO:0000259" key="10">
    <source>
        <dbReference type="Pfam" id="PF00561"/>
    </source>
</evidence>
<dbReference type="Gene3D" id="3.40.50.1820">
    <property type="entry name" value="alpha/beta hydrolase"/>
    <property type="match status" value="1"/>
</dbReference>
<dbReference type="GO" id="GO:0016042">
    <property type="term" value="P:lipid catabolic process"/>
    <property type="evidence" value="ECO:0007669"/>
    <property type="project" value="UniProtKB-KW"/>
</dbReference>
<feature type="chain" id="PRO_5007051250" description="Lipase" evidence="9">
    <location>
        <begin position="21"/>
        <end position="405"/>
    </location>
</feature>
<dbReference type="Pfam" id="PF00561">
    <property type="entry name" value="Abhydrolase_1"/>
    <property type="match status" value="1"/>
</dbReference>
<evidence type="ECO:0000256" key="7">
    <source>
        <dbReference type="PIRNR" id="PIRNR000862"/>
    </source>
</evidence>
<evidence type="ECO:0000256" key="4">
    <source>
        <dbReference type="ARBA" id="ARBA00022963"/>
    </source>
</evidence>
<evidence type="ECO:0000256" key="9">
    <source>
        <dbReference type="SAM" id="SignalP"/>
    </source>
</evidence>
<gene>
    <name evidence="11" type="primary">LICH</name>
    <name evidence="11" type="ORF">TR107045</name>
</gene>
<dbReference type="AlphaFoldDB" id="A0A0X3PPU0"/>
<reference evidence="11" key="1">
    <citation type="submission" date="2016-01" db="EMBL/GenBank/DDBJ databases">
        <title>Reference transcriptome for the parasite Schistocephalus solidus: insights into the molecular evolution of parasitism.</title>
        <authorList>
            <person name="Hebert F.O."/>
            <person name="Grambauer S."/>
            <person name="Barber I."/>
            <person name="Landry C.R."/>
            <person name="Aubin-Horth N."/>
        </authorList>
    </citation>
    <scope>NUCLEOTIDE SEQUENCE</scope>
</reference>
<feature type="active site" description="Charge relay system" evidence="8">
    <location>
        <position position="349"/>
    </location>
</feature>
<evidence type="ECO:0000313" key="11">
    <source>
        <dbReference type="EMBL" id="JAP53955.1"/>
    </source>
</evidence>
<keyword evidence="4 7" id="KW-0442">Lipid degradation</keyword>
<dbReference type="InterPro" id="IPR029058">
    <property type="entry name" value="AB_hydrolase_fold"/>
</dbReference>
<dbReference type="InterPro" id="IPR025483">
    <property type="entry name" value="Lipase_euk"/>
</dbReference>
<sequence>MDFRPSRLLAAFAILVLSNGCKILREGFHRKTGVDPEIYQTAYDIIESKGYSAKSYIIVTPDDYLLTVHRISPKKPLLEGKRNVVLLQHGLLDSAHTWINNLANQSLGFILSDMGYDVWLGNSRGSTYSQYHKSLDASNEEFWQFSWDDMAHNDLPATIDFVLNQTGKDKLFYIGHSQGTQIAFAKLNSDPVLRSKVAAMVALAPVAYLANVKSPIRFMSTVCKGIESVVTWFGRGRFLPSSSLMRFLGLFLCRRQSIPFVCSNIIYLLAGYDAHNTNTTRLPVYVAHTPAGTSVRNMVHYCQSMSHGKFQAFDFGKVGNMFHYNQTVPPVYGLNNIDLPLKLYWGGDDWLAAPTDVSNLLDELPRRSYIRDMYLPYYNHLDFVWGLDAARVIYADILHFFKEFQ</sequence>
<dbReference type="PIRSF" id="PIRSF000862">
    <property type="entry name" value="Steryl_ester_lip"/>
    <property type="match status" value="1"/>
</dbReference>
<evidence type="ECO:0000256" key="1">
    <source>
        <dbReference type="ARBA" id="ARBA00010701"/>
    </source>
</evidence>
<evidence type="ECO:0000256" key="5">
    <source>
        <dbReference type="ARBA" id="ARBA00023098"/>
    </source>
</evidence>
<feature type="active site" description="Charge relay system" evidence="8">
    <location>
        <position position="380"/>
    </location>
</feature>
<feature type="active site" description="Nucleophile" evidence="8">
    <location>
        <position position="177"/>
    </location>
</feature>
<dbReference type="GO" id="GO:0016788">
    <property type="term" value="F:hydrolase activity, acting on ester bonds"/>
    <property type="evidence" value="ECO:0007669"/>
    <property type="project" value="InterPro"/>
</dbReference>
<evidence type="ECO:0000256" key="8">
    <source>
        <dbReference type="PIRSR" id="PIRSR000862-1"/>
    </source>
</evidence>
<feature type="signal peptide" evidence="9">
    <location>
        <begin position="1"/>
        <end position="20"/>
    </location>
</feature>